<protein>
    <submittedName>
        <fullName evidence="2">Uncharacterized protein</fullName>
    </submittedName>
</protein>
<dbReference type="Gene3D" id="1.20.120.1630">
    <property type="match status" value="1"/>
</dbReference>
<accession>A0A1L9SM38</accession>
<feature type="region of interest" description="Disordered" evidence="1">
    <location>
        <begin position="1"/>
        <end position="24"/>
    </location>
</feature>
<dbReference type="RefSeq" id="XP_022582703.1">
    <property type="nucleotide sequence ID" value="XM_022724670.1"/>
</dbReference>
<dbReference type="GeneID" id="34611135"/>
<reference evidence="3" key="1">
    <citation type="journal article" date="2017" name="Genome Biol.">
        <title>Comparative genomics reveals high biological diversity and specific adaptations in the industrially and medically important fungal genus Aspergillus.</title>
        <authorList>
            <person name="de Vries R.P."/>
            <person name="Riley R."/>
            <person name="Wiebenga A."/>
            <person name="Aguilar-Osorio G."/>
            <person name="Amillis S."/>
            <person name="Uchima C.A."/>
            <person name="Anderluh G."/>
            <person name="Asadollahi M."/>
            <person name="Askin M."/>
            <person name="Barry K."/>
            <person name="Battaglia E."/>
            <person name="Bayram O."/>
            <person name="Benocci T."/>
            <person name="Braus-Stromeyer S.A."/>
            <person name="Caldana C."/>
            <person name="Canovas D."/>
            <person name="Cerqueira G.C."/>
            <person name="Chen F."/>
            <person name="Chen W."/>
            <person name="Choi C."/>
            <person name="Clum A."/>
            <person name="Dos Santos R.A."/>
            <person name="Damasio A.R."/>
            <person name="Diallinas G."/>
            <person name="Emri T."/>
            <person name="Fekete E."/>
            <person name="Flipphi M."/>
            <person name="Freyberg S."/>
            <person name="Gallo A."/>
            <person name="Gournas C."/>
            <person name="Habgood R."/>
            <person name="Hainaut M."/>
            <person name="Harispe M.L."/>
            <person name="Henrissat B."/>
            <person name="Hilden K.S."/>
            <person name="Hope R."/>
            <person name="Hossain A."/>
            <person name="Karabika E."/>
            <person name="Karaffa L."/>
            <person name="Karanyi Z."/>
            <person name="Krasevec N."/>
            <person name="Kuo A."/>
            <person name="Kusch H."/>
            <person name="LaButti K."/>
            <person name="Lagendijk E.L."/>
            <person name="Lapidus A."/>
            <person name="Levasseur A."/>
            <person name="Lindquist E."/>
            <person name="Lipzen A."/>
            <person name="Logrieco A.F."/>
            <person name="MacCabe A."/>
            <person name="Maekelae M.R."/>
            <person name="Malavazi I."/>
            <person name="Melin P."/>
            <person name="Meyer V."/>
            <person name="Mielnichuk N."/>
            <person name="Miskei M."/>
            <person name="Molnar A.P."/>
            <person name="Mule G."/>
            <person name="Ngan C.Y."/>
            <person name="Orejas M."/>
            <person name="Orosz E."/>
            <person name="Ouedraogo J.P."/>
            <person name="Overkamp K.M."/>
            <person name="Park H.-S."/>
            <person name="Perrone G."/>
            <person name="Piumi F."/>
            <person name="Punt P.J."/>
            <person name="Ram A.F."/>
            <person name="Ramon A."/>
            <person name="Rauscher S."/>
            <person name="Record E."/>
            <person name="Riano-Pachon D.M."/>
            <person name="Robert V."/>
            <person name="Roehrig J."/>
            <person name="Ruller R."/>
            <person name="Salamov A."/>
            <person name="Salih N.S."/>
            <person name="Samson R.A."/>
            <person name="Sandor E."/>
            <person name="Sanguinetti M."/>
            <person name="Schuetze T."/>
            <person name="Sepcic K."/>
            <person name="Shelest E."/>
            <person name="Sherlock G."/>
            <person name="Sophianopoulou V."/>
            <person name="Squina F.M."/>
            <person name="Sun H."/>
            <person name="Susca A."/>
            <person name="Todd R.B."/>
            <person name="Tsang A."/>
            <person name="Unkles S.E."/>
            <person name="van de Wiele N."/>
            <person name="van Rossen-Uffink D."/>
            <person name="Oliveira J.V."/>
            <person name="Vesth T.C."/>
            <person name="Visser J."/>
            <person name="Yu J.-H."/>
            <person name="Zhou M."/>
            <person name="Andersen M.R."/>
            <person name="Archer D.B."/>
            <person name="Baker S.E."/>
            <person name="Benoit I."/>
            <person name="Brakhage A.A."/>
            <person name="Braus G.H."/>
            <person name="Fischer R."/>
            <person name="Frisvad J.C."/>
            <person name="Goldman G.H."/>
            <person name="Houbraken J."/>
            <person name="Oakley B."/>
            <person name="Pocsi I."/>
            <person name="Scazzocchio C."/>
            <person name="Seiboth B."/>
            <person name="vanKuyk P.A."/>
            <person name="Wortman J."/>
            <person name="Dyer P.S."/>
            <person name="Grigoriev I.V."/>
        </authorList>
    </citation>
    <scope>NUCLEOTIDE SEQUENCE [LARGE SCALE GENOMIC DNA]</scope>
    <source>
        <strain evidence="3">CBS 506.65</strain>
    </source>
</reference>
<dbReference type="GO" id="GO:0016020">
    <property type="term" value="C:membrane"/>
    <property type="evidence" value="ECO:0007669"/>
    <property type="project" value="TreeGrafter"/>
</dbReference>
<organism evidence="2 3">
    <name type="scientific">Penicilliopsis zonata CBS 506.65</name>
    <dbReference type="NCBI Taxonomy" id="1073090"/>
    <lineage>
        <taxon>Eukaryota</taxon>
        <taxon>Fungi</taxon>
        <taxon>Dikarya</taxon>
        <taxon>Ascomycota</taxon>
        <taxon>Pezizomycotina</taxon>
        <taxon>Eurotiomycetes</taxon>
        <taxon>Eurotiomycetidae</taxon>
        <taxon>Eurotiales</taxon>
        <taxon>Aspergillaceae</taxon>
        <taxon>Penicilliopsis</taxon>
    </lineage>
</organism>
<evidence type="ECO:0000256" key="1">
    <source>
        <dbReference type="SAM" id="MobiDB-lite"/>
    </source>
</evidence>
<proteinExistence type="predicted"/>
<dbReference type="PROSITE" id="PS50244">
    <property type="entry name" value="S5A_REDUCTASE"/>
    <property type="match status" value="1"/>
</dbReference>
<dbReference type="VEuPathDB" id="FungiDB:ASPZODRAFT_140511"/>
<dbReference type="OrthoDB" id="67965at2759"/>
<dbReference type="InterPro" id="IPR010721">
    <property type="entry name" value="UstE-like"/>
</dbReference>
<sequence length="264" mass="29038">MENNMDKTVSKNNLTSRDFVPRGRKASSHRNTALFVGLRMLDCFLQSRVLAGAPAVTTLLGLFGAQQISSPGSSLSSYRQVLLAMLCTTAAKHAWFATCVTEEAWTVHGALAIGVYNITCNTLNNLLFLCTATSATRLPAGETLANPWLQAGVALFVLGIGAEWQCELQRRAFKTDARNRGKPFTQGLFALVRHPNYSGYTLWRGALGLATSGPLSGLLIAVFFAWDFCKRAIPALDEYCSKRYGAMWVEYKQNTRYRLIPGIL</sequence>
<gene>
    <name evidence="2" type="ORF">ASPZODRAFT_140511</name>
</gene>
<name>A0A1L9SM38_9EURO</name>
<evidence type="ECO:0000313" key="2">
    <source>
        <dbReference type="EMBL" id="OJJ48193.1"/>
    </source>
</evidence>
<dbReference type="AlphaFoldDB" id="A0A1L9SM38"/>
<dbReference type="EMBL" id="KV878339">
    <property type="protein sequence ID" value="OJJ48193.1"/>
    <property type="molecule type" value="Genomic_DNA"/>
</dbReference>
<dbReference type="Proteomes" id="UP000184188">
    <property type="component" value="Unassembled WGS sequence"/>
</dbReference>
<keyword evidence="3" id="KW-1185">Reference proteome</keyword>
<evidence type="ECO:0000313" key="3">
    <source>
        <dbReference type="Proteomes" id="UP000184188"/>
    </source>
</evidence>
<dbReference type="PANTHER" id="PTHR32251">
    <property type="entry name" value="3-OXO-5-ALPHA-STEROID 4-DEHYDROGENASE"/>
    <property type="match status" value="1"/>
</dbReference>
<dbReference type="Pfam" id="PF06966">
    <property type="entry name" value="DUF1295"/>
    <property type="match status" value="1"/>
</dbReference>
<dbReference type="PANTHER" id="PTHR32251:SF15">
    <property type="entry name" value="3-OXO-5-ALPHA-STEROID 4-DEHYDROGENASE (DUF1295)"/>
    <property type="match status" value="1"/>
</dbReference>